<keyword evidence="4" id="KW-1185">Reference proteome</keyword>
<gene>
    <name evidence="3" type="ORF">ACFQRB_01580</name>
</gene>
<evidence type="ECO:0000259" key="2">
    <source>
        <dbReference type="Pfam" id="PF11127"/>
    </source>
</evidence>
<feature type="domain" description="Inner membrane protein YgaP-like transmembrane" evidence="2">
    <location>
        <begin position="7"/>
        <end position="74"/>
    </location>
</feature>
<keyword evidence="1" id="KW-0472">Membrane</keyword>
<organism evidence="3 4">
    <name type="scientific">Halobaculum litoreum</name>
    <dbReference type="NCBI Taxonomy" id="3031998"/>
    <lineage>
        <taxon>Archaea</taxon>
        <taxon>Methanobacteriati</taxon>
        <taxon>Methanobacteriota</taxon>
        <taxon>Stenosarchaea group</taxon>
        <taxon>Halobacteria</taxon>
        <taxon>Halobacteriales</taxon>
        <taxon>Haloferacaceae</taxon>
        <taxon>Halobaculum</taxon>
    </lineage>
</organism>
<dbReference type="GeneID" id="81123083"/>
<protein>
    <submittedName>
        <fullName evidence="3">DUF2892 domain-containing protein</fullName>
    </submittedName>
</protein>
<reference evidence="3 4" key="1">
    <citation type="journal article" date="2019" name="Int. J. Syst. Evol. Microbiol.">
        <title>The Global Catalogue of Microorganisms (GCM) 10K type strain sequencing project: providing services to taxonomists for standard genome sequencing and annotation.</title>
        <authorList>
            <consortium name="The Broad Institute Genomics Platform"/>
            <consortium name="The Broad Institute Genome Sequencing Center for Infectious Disease"/>
            <person name="Wu L."/>
            <person name="Ma J."/>
        </authorList>
    </citation>
    <scope>NUCLEOTIDE SEQUENCE [LARGE SCALE GENOMIC DNA]</scope>
    <source>
        <strain evidence="3 4">DT92</strain>
    </source>
</reference>
<name>A0ABD5XKP5_9EURY</name>
<proteinExistence type="predicted"/>
<feature type="transmembrane region" description="Helical" evidence="1">
    <location>
        <begin position="20"/>
        <end position="53"/>
    </location>
</feature>
<dbReference type="Pfam" id="PF11127">
    <property type="entry name" value="YgaP-like_TM"/>
    <property type="match status" value="1"/>
</dbReference>
<comment type="caution">
    <text evidence="3">The sequence shown here is derived from an EMBL/GenBank/DDBJ whole genome shotgun (WGS) entry which is preliminary data.</text>
</comment>
<accession>A0ABD5XKP5</accession>
<keyword evidence="1" id="KW-1133">Transmembrane helix</keyword>
<evidence type="ECO:0000313" key="4">
    <source>
        <dbReference type="Proteomes" id="UP001596368"/>
    </source>
</evidence>
<dbReference type="InterPro" id="IPR021309">
    <property type="entry name" value="YgaP-like_TM"/>
</dbReference>
<dbReference type="EMBL" id="JBHSZG010000001">
    <property type="protein sequence ID" value="MFC7135644.1"/>
    <property type="molecule type" value="Genomic_DNA"/>
</dbReference>
<keyword evidence="1" id="KW-0812">Transmembrane</keyword>
<dbReference type="AlphaFoldDB" id="A0ABD5XKP5"/>
<dbReference type="RefSeq" id="WP_284013000.1">
    <property type="nucleotide sequence ID" value="NZ_CP126156.1"/>
</dbReference>
<evidence type="ECO:0000256" key="1">
    <source>
        <dbReference type="SAM" id="Phobius"/>
    </source>
</evidence>
<evidence type="ECO:0000313" key="3">
    <source>
        <dbReference type="EMBL" id="MFC7135644.1"/>
    </source>
</evidence>
<sequence length="93" mass="9631">MQLIPSEKNVGGWDRTVRLIVGPVLLIVAAAALFGVVALGPVAIAASALVGLVFTVTGAVQKCPLNGLLGFDTYRGATEEQTEQELEAAERPA</sequence>
<dbReference type="Proteomes" id="UP001596368">
    <property type="component" value="Unassembled WGS sequence"/>
</dbReference>